<dbReference type="PANTHER" id="PTHR32347">
    <property type="entry name" value="EFFLUX SYSTEM COMPONENT YKNX-RELATED"/>
    <property type="match status" value="1"/>
</dbReference>
<evidence type="ECO:0000256" key="1">
    <source>
        <dbReference type="ARBA" id="ARBA00004196"/>
    </source>
</evidence>
<evidence type="ECO:0000256" key="2">
    <source>
        <dbReference type="ARBA" id="ARBA00023054"/>
    </source>
</evidence>
<feature type="region of interest" description="Disordered" evidence="4">
    <location>
        <begin position="129"/>
        <end position="164"/>
    </location>
</feature>
<evidence type="ECO:0000259" key="5">
    <source>
        <dbReference type="Pfam" id="PF25984"/>
    </source>
</evidence>
<accession>A0ABN0B3U8</accession>
<dbReference type="InterPro" id="IPR050465">
    <property type="entry name" value="UPF0194_transport"/>
</dbReference>
<comment type="subcellular location">
    <subcellularLocation>
        <location evidence="1">Cell envelope</location>
    </subcellularLocation>
</comment>
<dbReference type="SUPFAM" id="SSF111369">
    <property type="entry name" value="HlyD-like secretion proteins"/>
    <property type="match status" value="1"/>
</dbReference>
<feature type="compositionally biased region" description="Polar residues" evidence="4">
    <location>
        <begin position="153"/>
        <end position="164"/>
    </location>
</feature>
<evidence type="ECO:0000259" key="6">
    <source>
        <dbReference type="Pfam" id="PF25990"/>
    </source>
</evidence>
<feature type="domain" description="YknX-like beta-barrel" evidence="6">
    <location>
        <begin position="230"/>
        <end position="315"/>
    </location>
</feature>
<feature type="compositionally biased region" description="Polar residues" evidence="4">
    <location>
        <begin position="131"/>
        <end position="141"/>
    </location>
</feature>
<dbReference type="InterPro" id="IPR058639">
    <property type="entry name" value="BSH_YknX-like"/>
</dbReference>
<keyword evidence="2 3" id="KW-0175">Coiled coil</keyword>
<evidence type="ECO:0000256" key="4">
    <source>
        <dbReference type="SAM" id="MobiDB-lite"/>
    </source>
</evidence>
<reference evidence="7" key="1">
    <citation type="submission" date="2010-09" db="EMBL/GenBank/DDBJ databases">
        <authorList>
            <person name="Daugherty S.C."/>
            <person name="Kilian M."/>
            <person name="Tettelin H."/>
        </authorList>
    </citation>
    <scope>NUCLEOTIDE SEQUENCE [LARGE SCALE GENOMIC DNA]</scope>
    <source>
        <strain evidence="7">SK1302</strain>
    </source>
</reference>
<name>A0ABN0B3U8_9STRE</name>
<dbReference type="Pfam" id="PF25984">
    <property type="entry name" value="BSH_YknX"/>
    <property type="match status" value="1"/>
</dbReference>
<dbReference type="InterPro" id="IPR058636">
    <property type="entry name" value="Beta-barrel_YknX"/>
</dbReference>
<dbReference type="EMBL" id="AEDY01000089">
    <property type="protein sequence ID" value="EFO53812.1"/>
    <property type="molecule type" value="Genomic_DNA"/>
</dbReference>
<protein>
    <submittedName>
        <fullName evidence="7">Periplasmic component of efflux system</fullName>
    </submittedName>
</protein>
<sequence length="350" mass="36962">MKRKSKAKKWPLFTAIGVASVLVVGAAAVLLLRQPNQAAAKDETAKIVLAKEGAVASSVLLSGTVTAQNEQYIYYDASKGDLDEVLVSVGDQVSEGQALVKYSSTEAQAAYDAASRAVAKANRHINELNEARNTTAATPSLPQAGLEGATGQAPAQSSGSATAAIDSQISDARDVRADAEAQLEKAQAQLNAATVLSTVEGTVVEVNRNVSKSPTGNSQVLVHIVSNDNLQVKGELSEYNLANLSVGQEVTFTSKVYPDKTWNGKISYISNYPKNNSEASSSLAGSNTGSKYPYTVDVTSEIGDLKQGFTVSVEVKSTSKALIVPITSVVMEEDKNYVWILDENQKAKKS</sequence>
<gene>
    <name evidence="7" type="ORF">SIN_1474</name>
</gene>
<dbReference type="Gene3D" id="2.40.30.170">
    <property type="match status" value="1"/>
</dbReference>
<feature type="domain" description="YknX-like barrel-sandwich hybrid" evidence="5">
    <location>
        <begin position="71"/>
        <end position="225"/>
    </location>
</feature>
<evidence type="ECO:0000313" key="7">
    <source>
        <dbReference type="EMBL" id="EFO53812.1"/>
    </source>
</evidence>
<dbReference type="Pfam" id="PF25990">
    <property type="entry name" value="Beta-barrel_YknX"/>
    <property type="match status" value="1"/>
</dbReference>
<evidence type="ECO:0000256" key="3">
    <source>
        <dbReference type="SAM" id="Coils"/>
    </source>
</evidence>
<proteinExistence type="predicted"/>
<dbReference type="Gene3D" id="2.40.50.100">
    <property type="match status" value="1"/>
</dbReference>
<organism evidence="7">
    <name type="scientific">Streptococcus infantis SK1302</name>
    <dbReference type="NCBI Taxonomy" id="871237"/>
    <lineage>
        <taxon>Bacteria</taxon>
        <taxon>Bacillati</taxon>
        <taxon>Bacillota</taxon>
        <taxon>Bacilli</taxon>
        <taxon>Lactobacillales</taxon>
        <taxon>Streptococcaceae</taxon>
        <taxon>Streptococcus</taxon>
    </lineage>
</organism>
<dbReference type="PANTHER" id="PTHR32347:SF14">
    <property type="entry name" value="EFFLUX SYSTEM COMPONENT YKNX-RELATED"/>
    <property type="match status" value="1"/>
</dbReference>
<feature type="coiled-coil region" evidence="3">
    <location>
        <begin position="169"/>
        <end position="196"/>
    </location>
</feature>
<comment type="caution">
    <text evidence="7">The sequence shown here is derived from an EMBL/GenBank/DDBJ whole genome shotgun (WGS) entry which is preliminary data.</text>
</comment>